<dbReference type="EMBL" id="SMKE01000078">
    <property type="protein sequence ID" value="TDC00886.1"/>
    <property type="molecule type" value="Genomic_DNA"/>
</dbReference>
<dbReference type="CDD" id="cd15482">
    <property type="entry name" value="Sialidase_non-viral"/>
    <property type="match status" value="1"/>
</dbReference>
<accession>A0ABY2DK78</accession>
<protein>
    <submittedName>
        <fullName evidence="3">Neuraminidase (Sialidase)</fullName>
    </submittedName>
</protein>
<feature type="region of interest" description="Disordered" evidence="1">
    <location>
        <begin position="107"/>
        <end position="126"/>
    </location>
</feature>
<sequence length="338" mass="36167">MTAKHAVVRDVPGQCHGSTVCPVDGSLVVAWFAGDHEGAANSRIWLATGAGADWSAPVVVSGDLAPCWNPVLHRRTDGDLVCWFKVGTTISAWVTYEVTSADGGRTWSTPRRVGEPGGRGPVRTPPLRLRSGRLLAGASTETWGERPRWDCFVDLSDDDGRTWRRRPDIALDHDTFPGAGAIQPALWQTPGGTVRLLARSTAGRLVAASSDDEGETWSPGTLSGVPNNNSGVAVARLGDTVYLAHNPTVGDWASRAPLVVSTSTDEGKTFQPWLTLEESLGETAGEGYRPADSGVQTTGDNEFSYPCLVPVGDRLVVTYTWQRRGIVLALLDPSERTP</sequence>
<evidence type="ECO:0000313" key="3">
    <source>
        <dbReference type="EMBL" id="TDC00886.1"/>
    </source>
</evidence>
<dbReference type="Proteomes" id="UP000295626">
    <property type="component" value="Unassembled WGS sequence"/>
</dbReference>
<proteinExistence type="predicted"/>
<comment type="caution">
    <text evidence="3">The sequence shown here is derived from an EMBL/GenBank/DDBJ whole genome shotgun (WGS) entry which is preliminary data.</text>
</comment>
<evidence type="ECO:0000259" key="2">
    <source>
        <dbReference type="Pfam" id="PF13088"/>
    </source>
</evidence>
<dbReference type="PANTHER" id="PTHR43752">
    <property type="entry name" value="BNR/ASP-BOX REPEAT FAMILY PROTEIN"/>
    <property type="match status" value="1"/>
</dbReference>
<reference evidence="3 4" key="1">
    <citation type="submission" date="2019-02" db="EMBL/GenBank/DDBJ databases">
        <title>Draft genome sequences of novel Actinobacteria.</title>
        <authorList>
            <person name="Sahin N."/>
            <person name="Ay H."/>
            <person name="Saygin H."/>
        </authorList>
    </citation>
    <scope>NUCLEOTIDE SEQUENCE [LARGE SCALE GENOMIC DNA]</scope>
    <source>
        <strain evidence="3 4">JCM 30529</strain>
    </source>
</reference>
<gene>
    <name evidence="3" type="ORF">E1091_03950</name>
</gene>
<dbReference type="InterPro" id="IPR036278">
    <property type="entry name" value="Sialidase_sf"/>
</dbReference>
<name>A0ABY2DK78_9ACTN</name>
<dbReference type="PANTHER" id="PTHR43752:SF2">
    <property type="entry name" value="BNR_ASP-BOX REPEAT FAMILY PROTEIN"/>
    <property type="match status" value="1"/>
</dbReference>
<dbReference type="SUPFAM" id="SSF50939">
    <property type="entry name" value="Sialidases"/>
    <property type="match status" value="1"/>
</dbReference>
<keyword evidence="4" id="KW-1185">Reference proteome</keyword>
<dbReference type="Gene3D" id="2.120.10.10">
    <property type="match status" value="2"/>
</dbReference>
<evidence type="ECO:0000256" key="1">
    <source>
        <dbReference type="SAM" id="MobiDB-lite"/>
    </source>
</evidence>
<feature type="domain" description="Sialidase" evidence="2">
    <location>
        <begin position="25"/>
        <end position="313"/>
    </location>
</feature>
<evidence type="ECO:0000313" key="4">
    <source>
        <dbReference type="Proteomes" id="UP000295626"/>
    </source>
</evidence>
<dbReference type="InterPro" id="IPR011040">
    <property type="entry name" value="Sialidase"/>
</dbReference>
<organism evidence="3 4">
    <name type="scientific">Micromonospora fluostatini</name>
    <dbReference type="NCBI Taxonomy" id="1629071"/>
    <lineage>
        <taxon>Bacteria</taxon>
        <taxon>Bacillati</taxon>
        <taxon>Actinomycetota</taxon>
        <taxon>Actinomycetes</taxon>
        <taxon>Micromonosporales</taxon>
        <taxon>Micromonosporaceae</taxon>
        <taxon>Micromonospora</taxon>
    </lineage>
</organism>
<dbReference type="Pfam" id="PF13088">
    <property type="entry name" value="BNR_2"/>
    <property type="match status" value="1"/>
</dbReference>